<dbReference type="PANTHER" id="PTHR43537:SF5">
    <property type="entry name" value="UXU OPERON TRANSCRIPTIONAL REGULATOR"/>
    <property type="match status" value="1"/>
</dbReference>
<evidence type="ECO:0000259" key="4">
    <source>
        <dbReference type="PROSITE" id="PS50949"/>
    </source>
</evidence>
<dbReference type="Pfam" id="PF00392">
    <property type="entry name" value="GntR"/>
    <property type="match status" value="1"/>
</dbReference>
<dbReference type="InterPro" id="IPR036390">
    <property type="entry name" value="WH_DNA-bd_sf"/>
</dbReference>
<keyword evidence="6" id="KW-1185">Reference proteome</keyword>
<keyword evidence="2" id="KW-0238">DNA-binding</keyword>
<dbReference type="SUPFAM" id="SSF48008">
    <property type="entry name" value="GntR ligand-binding domain-like"/>
    <property type="match status" value="1"/>
</dbReference>
<organism evidence="5 6">
    <name type="scientific">Rhodobacter calidifons</name>
    <dbReference type="NCBI Taxonomy" id="2715277"/>
    <lineage>
        <taxon>Bacteria</taxon>
        <taxon>Pseudomonadati</taxon>
        <taxon>Pseudomonadota</taxon>
        <taxon>Alphaproteobacteria</taxon>
        <taxon>Rhodobacterales</taxon>
        <taxon>Rhodobacter group</taxon>
        <taxon>Rhodobacter</taxon>
    </lineage>
</organism>
<evidence type="ECO:0000313" key="6">
    <source>
        <dbReference type="Proteomes" id="UP001515660"/>
    </source>
</evidence>
<dbReference type="InterPro" id="IPR011711">
    <property type="entry name" value="GntR_C"/>
</dbReference>
<reference evidence="5 6" key="1">
    <citation type="journal article" date="2022" name="Microorganisms">
        <title>Genome Sequence and Characterization of a Xanthorhodopsin-Containing, Aerobic Anoxygenic Phototrophic Rhodobacter Species, Isolated from Mesophilic Conditions at Yellowstone National Park.</title>
        <authorList>
            <person name="Kyndt J.A."/>
            <person name="Robertson S."/>
            <person name="Shoffstall I.B."/>
            <person name="Ramaley R.F."/>
            <person name="Meyer T.E."/>
        </authorList>
    </citation>
    <scope>NUCLEOTIDE SEQUENCE [LARGE SCALE GENOMIC DNA]</scope>
    <source>
        <strain evidence="5 6">M37P</strain>
    </source>
</reference>
<dbReference type="NCBIfam" id="NF003011">
    <property type="entry name" value="PRK03837.1"/>
    <property type="match status" value="1"/>
</dbReference>
<accession>A0ABX0G365</accession>
<dbReference type="RefSeq" id="WP_166401439.1">
    <property type="nucleotide sequence ID" value="NZ_JAANHS010000001.1"/>
</dbReference>
<dbReference type="PANTHER" id="PTHR43537">
    <property type="entry name" value="TRANSCRIPTIONAL REGULATOR, GNTR FAMILY"/>
    <property type="match status" value="1"/>
</dbReference>
<keyword evidence="1" id="KW-0805">Transcription regulation</keyword>
<dbReference type="InterPro" id="IPR036388">
    <property type="entry name" value="WH-like_DNA-bd_sf"/>
</dbReference>
<gene>
    <name evidence="5" type="primary">nanR</name>
    <name evidence="5" type="ORF">G8O29_01410</name>
</gene>
<dbReference type="InterPro" id="IPR000524">
    <property type="entry name" value="Tscrpt_reg_HTH_GntR"/>
</dbReference>
<dbReference type="Gene3D" id="1.10.10.10">
    <property type="entry name" value="Winged helix-like DNA-binding domain superfamily/Winged helix DNA-binding domain"/>
    <property type="match status" value="1"/>
</dbReference>
<dbReference type="EMBL" id="JAANHS010000001">
    <property type="protein sequence ID" value="NHB75397.1"/>
    <property type="molecule type" value="Genomic_DNA"/>
</dbReference>
<dbReference type="SMART" id="SM00895">
    <property type="entry name" value="FCD"/>
    <property type="match status" value="1"/>
</dbReference>
<sequence length="250" mass="28379">MMKEPIERRRLYQEVMDRIIAMIEDEGLRPGDPLPAERELSERYCVGRPAVREALQNMARMGLIRLTQGERAKVAAPTFANLLNSMSLTTSGILRSSGHGLDHLKEARLLFEVNMVRLAVERATPEDIEKLEQRFNDQQNSLPDMVQFVNCDMLFHSEIARITRNSIFPALSEAMFGWLAEFYTHLVRVPGTEQLTLQEHAAILAAIKARDSIRAERAMTEHLTRANTLYQRFAERQVSAGASEPRSQGS</sequence>
<dbReference type="InterPro" id="IPR008920">
    <property type="entry name" value="TF_FadR/GntR_C"/>
</dbReference>
<protein>
    <submittedName>
        <fullName evidence="5">Transcriptional regulator NanR</fullName>
    </submittedName>
</protein>
<dbReference type="Pfam" id="PF07729">
    <property type="entry name" value="FCD"/>
    <property type="match status" value="1"/>
</dbReference>
<keyword evidence="3" id="KW-0804">Transcription</keyword>
<dbReference type="Proteomes" id="UP001515660">
    <property type="component" value="Unassembled WGS sequence"/>
</dbReference>
<dbReference type="PROSITE" id="PS50949">
    <property type="entry name" value="HTH_GNTR"/>
    <property type="match status" value="1"/>
</dbReference>
<name>A0ABX0G365_9RHOB</name>
<dbReference type="Gene3D" id="1.20.120.530">
    <property type="entry name" value="GntR ligand-binding domain-like"/>
    <property type="match status" value="1"/>
</dbReference>
<evidence type="ECO:0000256" key="1">
    <source>
        <dbReference type="ARBA" id="ARBA00023015"/>
    </source>
</evidence>
<dbReference type="SUPFAM" id="SSF46785">
    <property type="entry name" value="Winged helix' DNA-binding domain"/>
    <property type="match status" value="1"/>
</dbReference>
<evidence type="ECO:0000256" key="2">
    <source>
        <dbReference type="ARBA" id="ARBA00023125"/>
    </source>
</evidence>
<dbReference type="CDD" id="cd07377">
    <property type="entry name" value="WHTH_GntR"/>
    <property type="match status" value="1"/>
</dbReference>
<proteinExistence type="predicted"/>
<dbReference type="PRINTS" id="PR00035">
    <property type="entry name" value="HTHGNTR"/>
</dbReference>
<evidence type="ECO:0000313" key="5">
    <source>
        <dbReference type="EMBL" id="NHB75397.1"/>
    </source>
</evidence>
<feature type="domain" description="HTH gntR-type" evidence="4">
    <location>
        <begin position="9"/>
        <end position="77"/>
    </location>
</feature>
<evidence type="ECO:0000256" key="3">
    <source>
        <dbReference type="ARBA" id="ARBA00023163"/>
    </source>
</evidence>
<comment type="caution">
    <text evidence="5">The sequence shown here is derived from an EMBL/GenBank/DDBJ whole genome shotgun (WGS) entry which is preliminary data.</text>
</comment>
<dbReference type="SMART" id="SM00345">
    <property type="entry name" value="HTH_GNTR"/>
    <property type="match status" value="1"/>
</dbReference>